<dbReference type="InterPro" id="IPR023981">
    <property type="entry name" value="MftF"/>
</dbReference>
<sequence>MSDFVVDTQWFRTKDRLGVVAGSPLTQFRVTQAGAAILDALELGAPLPSGHTPLTSRLLAQGAIHPTQPAPLDSCEMTVIIPTYITTTEQHTRLQQLVTQLQGVAVIVVDDASPQSFDLDNATVMRHDSNTGPGAARNTGLSHVRTPFVAFIDDDVSVTTESLLALGGFLAHGDTHFVAPRVMSASTDGALADYERYHSPLDLGDTPAVVRPMSRVSYVPTAVLVARVDALHTLHGFDVSMRTGEDVDLIWRAIENNLTVRYAPAVTASHLPRTKVKNFLLQRFGYGSSAAGLDARHHRLTAPLRTHFLLLFPPVLLLTGFFLPFVASVFAVYLWFMLSLRSTQLDLRQRLRVISIGQWATTQLFVRAVSRPWWPLFAVLSGLSQRVSLMFSLCVLGPPLIELLVKRPRYPSTFVAFSILDNFSYGVGLWAGAIRQKSARCLLPALTVSSRRLRSQG</sequence>
<evidence type="ECO:0000256" key="2">
    <source>
        <dbReference type="ARBA" id="ARBA00022676"/>
    </source>
</evidence>
<dbReference type="InterPro" id="IPR001173">
    <property type="entry name" value="Glyco_trans_2-like"/>
</dbReference>
<reference evidence="6" key="1">
    <citation type="submission" date="2020-05" db="EMBL/GenBank/DDBJ databases">
        <authorList>
            <person name="Chiriac C."/>
            <person name="Salcher M."/>
            <person name="Ghai R."/>
            <person name="Kavagutti S V."/>
        </authorList>
    </citation>
    <scope>NUCLEOTIDE SEQUENCE</scope>
</reference>
<dbReference type="InterPro" id="IPR029044">
    <property type="entry name" value="Nucleotide-diphossugar_trans"/>
</dbReference>
<accession>A0A6J6DRC2</accession>
<evidence type="ECO:0000259" key="5">
    <source>
        <dbReference type="Pfam" id="PF00535"/>
    </source>
</evidence>
<name>A0A6J6DRC2_9ZZZZ</name>
<evidence type="ECO:0000313" key="6">
    <source>
        <dbReference type="EMBL" id="CAB4565435.1"/>
    </source>
</evidence>
<keyword evidence="3" id="KW-0808">Transferase</keyword>
<dbReference type="Gene3D" id="3.90.550.10">
    <property type="entry name" value="Spore Coat Polysaccharide Biosynthesis Protein SpsA, Chain A"/>
    <property type="match status" value="1"/>
</dbReference>
<dbReference type="GO" id="GO:0016757">
    <property type="term" value="F:glycosyltransferase activity"/>
    <property type="evidence" value="ECO:0007669"/>
    <property type="project" value="UniProtKB-KW"/>
</dbReference>
<comment type="similarity">
    <text evidence="1">Belongs to the glycosyltransferase 2 family.</text>
</comment>
<keyword evidence="4" id="KW-1133">Transmembrane helix</keyword>
<dbReference type="EMBL" id="CAEZTC010000141">
    <property type="protein sequence ID" value="CAB4565435.1"/>
    <property type="molecule type" value="Genomic_DNA"/>
</dbReference>
<dbReference type="SUPFAM" id="SSF53448">
    <property type="entry name" value="Nucleotide-diphospho-sugar transferases"/>
    <property type="match status" value="1"/>
</dbReference>
<dbReference type="PANTHER" id="PTHR43179:SF12">
    <property type="entry name" value="GALACTOFURANOSYLTRANSFERASE GLFT2"/>
    <property type="match status" value="1"/>
</dbReference>
<feature type="transmembrane region" description="Helical" evidence="4">
    <location>
        <begin position="308"/>
        <end position="336"/>
    </location>
</feature>
<dbReference type="AlphaFoldDB" id="A0A6J6DRC2"/>
<proteinExistence type="inferred from homology"/>
<gene>
    <name evidence="6" type="ORF">UFOPK1572_01082</name>
</gene>
<protein>
    <submittedName>
        <fullName evidence="6">Unannotated protein</fullName>
    </submittedName>
</protein>
<feature type="domain" description="Glycosyltransferase 2-like" evidence="5">
    <location>
        <begin position="78"/>
        <end position="189"/>
    </location>
</feature>
<evidence type="ECO:0000256" key="4">
    <source>
        <dbReference type="SAM" id="Phobius"/>
    </source>
</evidence>
<dbReference type="PANTHER" id="PTHR43179">
    <property type="entry name" value="RHAMNOSYLTRANSFERASE WBBL"/>
    <property type="match status" value="1"/>
</dbReference>
<dbReference type="NCBIfam" id="TIGR03965">
    <property type="entry name" value="mycofact_glyco"/>
    <property type="match status" value="1"/>
</dbReference>
<dbReference type="Pfam" id="PF00535">
    <property type="entry name" value="Glycos_transf_2"/>
    <property type="match status" value="1"/>
</dbReference>
<organism evidence="6">
    <name type="scientific">freshwater metagenome</name>
    <dbReference type="NCBI Taxonomy" id="449393"/>
    <lineage>
        <taxon>unclassified sequences</taxon>
        <taxon>metagenomes</taxon>
        <taxon>ecological metagenomes</taxon>
    </lineage>
</organism>
<keyword evidence="4" id="KW-0812">Transmembrane</keyword>
<keyword evidence="2" id="KW-0328">Glycosyltransferase</keyword>
<evidence type="ECO:0000256" key="3">
    <source>
        <dbReference type="ARBA" id="ARBA00022679"/>
    </source>
</evidence>
<keyword evidence="4" id="KW-0472">Membrane</keyword>
<evidence type="ECO:0000256" key="1">
    <source>
        <dbReference type="ARBA" id="ARBA00006739"/>
    </source>
</evidence>